<dbReference type="InterPro" id="IPR001387">
    <property type="entry name" value="Cro/C1-type_HTH"/>
</dbReference>
<proteinExistence type="predicted"/>
<dbReference type="SUPFAM" id="SSF47413">
    <property type="entry name" value="lambda repressor-like DNA-binding domains"/>
    <property type="match status" value="1"/>
</dbReference>
<dbReference type="PANTHER" id="PTHR46558">
    <property type="entry name" value="TRACRIPTIONAL REGULATORY PROTEIN-RELATED-RELATED"/>
    <property type="match status" value="1"/>
</dbReference>
<reference evidence="3 4" key="1">
    <citation type="submission" date="2019-03" db="EMBL/GenBank/DDBJ databases">
        <title>Genomic Encyclopedia of Type Strains, Phase IV (KMG-IV): sequencing the most valuable type-strain genomes for metagenomic binning, comparative biology and taxonomic classification.</title>
        <authorList>
            <person name="Goeker M."/>
        </authorList>
    </citation>
    <scope>NUCLEOTIDE SEQUENCE [LARGE SCALE GENOMIC DNA]</scope>
    <source>
        <strain evidence="3 4">DSM 28697</strain>
    </source>
</reference>
<keyword evidence="1 3" id="KW-0238">DNA-binding</keyword>
<dbReference type="EMBL" id="SNYJ01000001">
    <property type="protein sequence ID" value="TDQ42734.1"/>
    <property type="molecule type" value="Genomic_DNA"/>
</dbReference>
<keyword evidence="4" id="KW-1185">Reference proteome</keyword>
<feature type="domain" description="HTH cro/C1-type" evidence="2">
    <location>
        <begin position="8"/>
        <end position="62"/>
    </location>
</feature>
<dbReference type="InterPro" id="IPR010982">
    <property type="entry name" value="Lambda_DNA-bd_dom_sf"/>
</dbReference>
<name>A0A4R6UHU9_9BACI</name>
<dbReference type="Proteomes" id="UP000295632">
    <property type="component" value="Unassembled WGS sequence"/>
</dbReference>
<dbReference type="AlphaFoldDB" id="A0A4R6UHU9"/>
<dbReference type="Gene3D" id="1.10.260.40">
    <property type="entry name" value="lambda repressor-like DNA-binding domains"/>
    <property type="match status" value="1"/>
</dbReference>
<protein>
    <submittedName>
        <fullName evidence="3">DNA-binding XRE family transcriptional regulator</fullName>
    </submittedName>
</protein>
<dbReference type="RefSeq" id="WP_166639102.1">
    <property type="nucleotide sequence ID" value="NZ_SNYJ01000001.1"/>
</dbReference>
<comment type="caution">
    <text evidence="3">The sequence shown here is derived from an EMBL/GenBank/DDBJ whole genome shotgun (WGS) entry which is preliminary data.</text>
</comment>
<dbReference type="Pfam" id="PF01381">
    <property type="entry name" value="HTH_3"/>
    <property type="match status" value="1"/>
</dbReference>
<dbReference type="PROSITE" id="PS50943">
    <property type="entry name" value="HTH_CROC1"/>
    <property type="match status" value="1"/>
</dbReference>
<dbReference type="CDD" id="cd00093">
    <property type="entry name" value="HTH_XRE"/>
    <property type="match status" value="1"/>
</dbReference>
<evidence type="ECO:0000259" key="2">
    <source>
        <dbReference type="PROSITE" id="PS50943"/>
    </source>
</evidence>
<dbReference type="GO" id="GO:0003677">
    <property type="term" value="F:DNA binding"/>
    <property type="evidence" value="ECO:0007669"/>
    <property type="project" value="UniProtKB-KW"/>
</dbReference>
<evidence type="ECO:0000313" key="4">
    <source>
        <dbReference type="Proteomes" id="UP000295632"/>
    </source>
</evidence>
<evidence type="ECO:0000256" key="1">
    <source>
        <dbReference type="ARBA" id="ARBA00023125"/>
    </source>
</evidence>
<organism evidence="3 4">
    <name type="scientific">Aureibacillus halotolerans</name>
    <dbReference type="NCBI Taxonomy" id="1508390"/>
    <lineage>
        <taxon>Bacteria</taxon>
        <taxon>Bacillati</taxon>
        <taxon>Bacillota</taxon>
        <taxon>Bacilli</taxon>
        <taxon>Bacillales</taxon>
        <taxon>Bacillaceae</taxon>
        <taxon>Aureibacillus</taxon>
    </lineage>
</organism>
<accession>A0A4R6UHU9</accession>
<dbReference type="SMART" id="SM00530">
    <property type="entry name" value="HTH_XRE"/>
    <property type="match status" value="1"/>
</dbReference>
<evidence type="ECO:0000313" key="3">
    <source>
        <dbReference type="EMBL" id="TDQ42734.1"/>
    </source>
</evidence>
<dbReference type="PANTHER" id="PTHR46558:SF11">
    <property type="entry name" value="HTH-TYPE TRANSCRIPTIONAL REGULATOR XRE"/>
    <property type="match status" value="1"/>
</dbReference>
<gene>
    <name evidence="3" type="ORF">EV213_101163</name>
</gene>
<sequence>MKALANQLKKLRKARAFTQKQLALQLGISESAIGMYERDEREPSLPLLLKLADLYDVSLDELFERSRPLPQEVMEDSTLYETAELNELLKNLQNADAKEIRKLLDLWVILRA</sequence>